<comment type="cofactor">
    <cofactor evidence="2 11">
        <name>FAD</name>
        <dbReference type="ChEBI" id="CHEBI:57692"/>
    </cofactor>
</comment>
<dbReference type="GO" id="GO:0004729">
    <property type="term" value="F:oxygen-dependent protoporphyrinogen oxidase activity"/>
    <property type="evidence" value="ECO:0007669"/>
    <property type="project" value="UniProtKB-UniRule"/>
</dbReference>
<proteinExistence type="inferred from homology"/>
<dbReference type="Gene3D" id="3.90.660.20">
    <property type="entry name" value="Protoporphyrinogen oxidase, mitochondrial, domain 2"/>
    <property type="match status" value="1"/>
</dbReference>
<evidence type="ECO:0000256" key="7">
    <source>
        <dbReference type="ARBA" id="ARBA00022630"/>
    </source>
</evidence>
<evidence type="ECO:0000259" key="12">
    <source>
        <dbReference type="Pfam" id="PF01593"/>
    </source>
</evidence>
<protein>
    <recommendedName>
        <fullName evidence="6 11">Coproporphyrinogen III oxidase</fullName>
        <ecNumber evidence="5 11">1.3.3.15</ecNumber>
    </recommendedName>
</protein>
<keyword evidence="8 11" id="KW-0274">FAD</keyword>
<evidence type="ECO:0000256" key="11">
    <source>
        <dbReference type="RuleBase" id="RU364052"/>
    </source>
</evidence>
<dbReference type="GO" id="GO:0006783">
    <property type="term" value="P:heme biosynthetic process"/>
    <property type="evidence" value="ECO:0007669"/>
    <property type="project" value="UniProtKB-UniRule"/>
</dbReference>
<evidence type="ECO:0000256" key="5">
    <source>
        <dbReference type="ARBA" id="ARBA00012402"/>
    </source>
</evidence>
<dbReference type="NCBIfam" id="NF008845">
    <property type="entry name" value="PRK11883.1-5"/>
    <property type="match status" value="1"/>
</dbReference>
<dbReference type="Gene3D" id="3.50.50.60">
    <property type="entry name" value="FAD/NAD(P)-binding domain"/>
    <property type="match status" value="1"/>
</dbReference>
<evidence type="ECO:0000256" key="3">
    <source>
        <dbReference type="ARBA" id="ARBA00004744"/>
    </source>
</evidence>
<feature type="domain" description="Amine oxidase" evidence="12">
    <location>
        <begin position="15"/>
        <end position="461"/>
    </location>
</feature>
<keyword evidence="9 11" id="KW-0560">Oxidoreductase</keyword>
<evidence type="ECO:0000256" key="1">
    <source>
        <dbReference type="ARBA" id="ARBA00001755"/>
    </source>
</evidence>
<dbReference type="AlphaFoldDB" id="A0A1G5LI25"/>
<evidence type="ECO:0000256" key="6">
    <source>
        <dbReference type="ARBA" id="ARBA00019046"/>
    </source>
</evidence>
<evidence type="ECO:0000256" key="4">
    <source>
        <dbReference type="ARBA" id="ARBA00008310"/>
    </source>
</evidence>
<dbReference type="InterPro" id="IPR036188">
    <property type="entry name" value="FAD/NAD-bd_sf"/>
</dbReference>
<sequence>MEDKKRRVVIVGGGLTGLSAAFYIRKHYREAGFEPAITLLEKSSSMGGMIETLHRDGFVIEKGPDSFLARKTAMIDLAKELEMDHELVSQNPESKKTYIMQRGKLHPMPAGLVLGIPTELKPFLRSGLVSPAGKLRALMDFIIPPKRTTEDESLGYMIERRLGPEVLENLTEPLLAGIYAGDMRKLSLQATFPQFGEVERDYGSLIRGMMTGRKPTETHTGTKRSAFLNFRQGLQSLVHALVHELHDVDQRLNTAAQSLERVDAQKARYRVELDNGQFLEADDVVITVPTYVASGLLKPHVDTSALDAINYVSVANVVLAFEKKEVEHVFDGSGFLVPRKEGRNITACTWTSTKWLHTSPDDKVLLRCYVGRSGDEQNVELPDEALTELVMKDLRETMGIEATPIFSEITRLRKSMPQYPVGHLQHLANLRKELGEKIPGVYIAGAGYEGVGLPDCIRQAKEMSIQASAQLSSTN</sequence>
<evidence type="ECO:0000256" key="2">
    <source>
        <dbReference type="ARBA" id="ARBA00001974"/>
    </source>
</evidence>
<dbReference type="SUPFAM" id="SSF54373">
    <property type="entry name" value="FAD-linked reductases, C-terminal domain"/>
    <property type="match status" value="1"/>
</dbReference>
<evidence type="ECO:0000256" key="9">
    <source>
        <dbReference type="ARBA" id="ARBA00023002"/>
    </source>
</evidence>
<dbReference type="NCBIfam" id="TIGR00562">
    <property type="entry name" value="proto_IX_ox"/>
    <property type="match status" value="1"/>
</dbReference>
<evidence type="ECO:0000313" key="14">
    <source>
        <dbReference type="Proteomes" id="UP000198538"/>
    </source>
</evidence>
<evidence type="ECO:0000256" key="8">
    <source>
        <dbReference type="ARBA" id="ARBA00022827"/>
    </source>
</evidence>
<comment type="function">
    <text evidence="11">Involved in coproporphyrin-dependent heme b biosynthesis. Catalyzes the oxidation of coproporphyrinogen III to coproporphyrin III.</text>
</comment>
<comment type="pathway">
    <text evidence="3 11">Porphyrin-containing compound metabolism; protoheme biosynthesis.</text>
</comment>
<name>A0A1G5LI25_9BACL</name>
<dbReference type="Gene3D" id="1.10.3110.10">
    <property type="entry name" value="protoporphyrinogen ix oxidase, domain 3"/>
    <property type="match status" value="1"/>
</dbReference>
<keyword evidence="10 11" id="KW-0350">Heme biosynthesis</keyword>
<dbReference type="GO" id="GO:0005737">
    <property type="term" value="C:cytoplasm"/>
    <property type="evidence" value="ECO:0007669"/>
    <property type="project" value="UniProtKB-SubCell"/>
</dbReference>
<dbReference type="InterPro" id="IPR004572">
    <property type="entry name" value="Protoporphyrinogen_oxidase"/>
</dbReference>
<dbReference type="STRING" id="582692.SAMN05720606_1276"/>
<dbReference type="PANTHER" id="PTHR42923">
    <property type="entry name" value="PROTOPORPHYRINOGEN OXIDASE"/>
    <property type="match status" value="1"/>
</dbReference>
<gene>
    <name evidence="13" type="ORF">SAMN05720606_1276</name>
</gene>
<keyword evidence="7 11" id="KW-0285">Flavoprotein</keyword>
<dbReference type="UniPathway" id="UPA00252"/>
<dbReference type="EMBL" id="FMVM01000027">
    <property type="protein sequence ID" value="SCZ12502.1"/>
    <property type="molecule type" value="Genomic_DNA"/>
</dbReference>
<comment type="catalytic activity">
    <reaction evidence="1">
        <text>coproporphyrinogen III + 3 O2 = coproporphyrin III + 3 H2O2</text>
        <dbReference type="Rhea" id="RHEA:43436"/>
        <dbReference type="ChEBI" id="CHEBI:15379"/>
        <dbReference type="ChEBI" id="CHEBI:16240"/>
        <dbReference type="ChEBI" id="CHEBI:57309"/>
        <dbReference type="ChEBI" id="CHEBI:131725"/>
        <dbReference type="EC" id="1.3.3.15"/>
    </reaction>
    <physiologicalReaction direction="left-to-right" evidence="1">
        <dbReference type="Rhea" id="RHEA:43437"/>
    </physiologicalReaction>
</comment>
<organism evidence="13 14">
    <name type="scientific">Paenibacillus polysaccharolyticus</name>
    <dbReference type="NCBI Taxonomy" id="582692"/>
    <lineage>
        <taxon>Bacteria</taxon>
        <taxon>Bacillati</taxon>
        <taxon>Bacillota</taxon>
        <taxon>Bacilli</taxon>
        <taxon>Bacillales</taxon>
        <taxon>Paenibacillaceae</taxon>
        <taxon>Paenibacillus</taxon>
    </lineage>
</organism>
<dbReference type="InterPro" id="IPR050464">
    <property type="entry name" value="Zeta_carotene_desat/Oxidored"/>
</dbReference>
<dbReference type="Pfam" id="PF01593">
    <property type="entry name" value="Amino_oxidase"/>
    <property type="match status" value="1"/>
</dbReference>
<dbReference type="SUPFAM" id="SSF51905">
    <property type="entry name" value="FAD/NAD(P)-binding domain"/>
    <property type="match status" value="1"/>
</dbReference>
<dbReference type="RefSeq" id="WP_090924709.1">
    <property type="nucleotide sequence ID" value="NZ_FMVM01000027.1"/>
</dbReference>
<comment type="subcellular location">
    <subcellularLocation>
        <location evidence="11">Cytoplasm</location>
    </subcellularLocation>
</comment>
<reference evidence="14" key="1">
    <citation type="submission" date="2016-10" db="EMBL/GenBank/DDBJ databases">
        <authorList>
            <person name="Varghese N."/>
            <person name="Submissions S."/>
        </authorList>
    </citation>
    <scope>NUCLEOTIDE SEQUENCE [LARGE SCALE GENOMIC DNA]</scope>
    <source>
        <strain evidence="14">BL9</strain>
    </source>
</reference>
<dbReference type="PANTHER" id="PTHR42923:SF3">
    <property type="entry name" value="PROTOPORPHYRINOGEN OXIDASE"/>
    <property type="match status" value="1"/>
</dbReference>
<comment type="similarity">
    <text evidence="4 11">Belongs to the protoporphyrinogen/coproporphyrinogen oxidase family. Coproporphyrinogen III oxidase subfamily.</text>
</comment>
<dbReference type="Proteomes" id="UP000198538">
    <property type="component" value="Unassembled WGS sequence"/>
</dbReference>
<accession>A0A1G5LI25</accession>
<keyword evidence="14" id="KW-1185">Reference proteome</keyword>
<dbReference type="InterPro" id="IPR002937">
    <property type="entry name" value="Amino_oxidase"/>
</dbReference>
<evidence type="ECO:0000313" key="13">
    <source>
        <dbReference type="EMBL" id="SCZ12502.1"/>
    </source>
</evidence>
<keyword evidence="11" id="KW-0963">Cytoplasm</keyword>
<dbReference type="EC" id="1.3.3.15" evidence="5 11"/>
<evidence type="ECO:0000256" key="10">
    <source>
        <dbReference type="ARBA" id="ARBA00023133"/>
    </source>
</evidence>